<keyword evidence="1" id="KW-1133">Transmembrane helix</keyword>
<organism evidence="2 3">
    <name type="scientific">Actinophytocola xinjiangensis</name>
    <dbReference type="NCBI Taxonomy" id="485602"/>
    <lineage>
        <taxon>Bacteria</taxon>
        <taxon>Bacillati</taxon>
        <taxon>Actinomycetota</taxon>
        <taxon>Actinomycetes</taxon>
        <taxon>Pseudonocardiales</taxon>
        <taxon>Pseudonocardiaceae</taxon>
    </lineage>
</organism>
<feature type="transmembrane region" description="Helical" evidence="1">
    <location>
        <begin position="41"/>
        <end position="62"/>
    </location>
</feature>
<evidence type="ECO:0000313" key="2">
    <source>
        <dbReference type="EMBL" id="OLF06857.1"/>
    </source>
</evidence>
<evidence type="ECO:0000256" key="1">
    <source>
        <dbReference type="SAM" id="Phobius"/>
    </source>
</evidence>
<reference evidence="2 3" key="1">
    <citation type="submission" date="2016-12" db="EMBL/GenBank/DDBJ databases">
        <title>The draft genome sequence of Actinophytocola xinjiangensis.</title>
        <authorList>
            <person name="Wang W."/>
            <person name="Yuan L."/>
        </authorList>
    </citation>
    <scope>NUCLEOTIDE SEQUENCE [LARGE SCALE GENOMIC DNA]</scope>
    <source>
        <strain evidence="2 3">CGMCC 4.4663</strain>
    </source>
</reference>
<dbReference type="EMBL" id="MSIF01000019">
    <property type="protein sequence ID" value="OLF06857.1"/>
    <property type="molecule type" value="Genomic_DNA"/>
</dbReference>
<keyword evidence="1" id="KW-0812">Transmembrane</keyword>
<name>A0A7Z0WIF2_9PSEU</name>
<accession>A0A7Z0WIF2</accession>
<gene>
    <name evidence="2" type="ORF">BLA60_30430</name>
</gene>
<protein>
    <recommendedName>
        <fullName evidence="4">DUF4367 domain-containing protein</fullName>
    </recommendedName>
</protein>
<evidence type="ECO:0000313" key="3">
    <source>
        <dbReference type="Proteomes" id="UP000185696"/>
    </source>
</evidence>
<dbReference type="Proteomes" id="UP000185696">
    <property type="component" value="Unassembled WGS sequence"/>
</dbReference>
<sequence>MTDDVLRDLGEHLHVPAGPDPDVLALAVLGRLDEVPRRPLVVTRLVAAVLALLITLGVAMAVSPRVRASVLEFLRVGGVELNQAPAPPLPSGPEPLPQERTVSLDLARDQVGFPLRVPAALGDPDAVQLAGEPTRVVSLIYAGVRVDQFAGGLDPMFRKFLGDDDAEPTTVDGSPAVWLPDPHPVFYLDRDGVSHEQSARLSGSTLVWERDDLTYRVEGELTREQAVAIGESLED</sequence>
<evidence type="ECO:0008006" key="4">
    <source>
        <dbReference type="Google" id="ProtNLM"/>
    </source>
</evidence>
<keyword evidence="1" id="KW-0472">Membrane</keyword>
<comment type="caution">
    <text evidence="2">The sequence shown here is derived from an EMBL/GenBank/DDBJ whole genome shotgun (WGS) entry which is preliminary data.</text>
</comment>
<proteinExistence type="predicted"/>
<keyword evidence="3" id="KW-1185">Reference proteome</keyword>
<dbReference type="AlphaFoldDB" id="A0A7Z0WIF2"/>